<evidence type="ECO:0000259" key="3">
    <source>
        <dbReference type="Pfam" id="PF02563"/>
    </source>
</evidence>
<dbReference type="InterPro" id="IPR049712">
    <property type="entry name" value="Poly_export"/>
</dbReference>
<accession>A0A345UFV8</accession>
<keyword evidence="6" id="KW-1185">Reference proteome</keyword>
<evidence type="ECO:0000313" key="5">
    <source>
        <dbReference type="EMBL" id="AXI99359.1"/>
    </source>
</evidence>
<dbReference type="KEGG" id="cprv:CYPRO_0071"/>
<dbReference type="AlphaFoldDB" id="A0A345UFV8"/>
<dbReference type="Pfam" id="PF02563">
    <property type="entry name" value="Poly_export"/>
    <property type="match status" value="1"/>
</dbReference>
<keyword evidence="2" id="KW-1133">Transmembrane helix</keyword>
<feature type="transmembrane region" description="Helical" evidence="2">
    <location>
        <begin position="588"/>
        <end position="608"/>
    </location>
</feature>
<feature type="domain" description="Polysaccharide export protein N-terminal" evidence="3">
    <location>
        <begin position="92"/>
        <end position="165"/>
    </location>
</feature>
<name>A0A345UFV8_9BACT</name>
<sequence length="610" mass="67408">MTLSILMPPFSANILNARVLAFCTALLILLLAIAEPAMSRQSQDLMQRRAQQVNPIQTSPMDMSGVSGSFYFLDQFGINLGMTRLSGDAIDPATYRVGPGDLVTVVLTGNQSGTFRGLHVNPQGMLTLPNIGSVNVSNMLIGEAQDAVNALVRSTFRDTEATFTVERPRQITVHVTGDVPNPGSYFMPAHTRLDQAVLPAFFEKDADDLRRGAVRPDMSRMNVRSPAELPNLSRDFILNGRFAFRGVEIRRSGGETVQGDLVSYSIGGLLEGNPELKHGDVVVVRKRQEFAPQVSVSGSVMSPFTADYKPDDTVENLLRIAGGLTFDADSDRIEVQRFTMNGMQRITVTDPSDFPLLPNDRIVVGFDAERRNNFAARVEGEANFPGVFPIERGVTTAAELLEFAGGVTPQANAPAARLTRNRASWEPVPDFLNPFAYEADRIRRGSDQLLEGFQYLQLEDSLGQNIVHIDLSDPEQLAQVRIYENDVLHIPRDQQSVFVFGQVMNAGFYTFTEGVSAQEYIRRAGGFALASDPDRVFVIKAGSYAWLPPGETTLQSGDLIFVDRQPFESLDMVRENEFRRREMRNRNIQLVMTGIATITSVITAYVAITR</sequence>
<feature type="domain" description="Soluble ligand binding" evidence="4">
    <location>
        <begin position="378"/>
        <end position="420"/>
    </location>
</feature>
<dbReference type="EMBL" id="CP027806">
    <property type="protein sequence ID" value="AXI99359.1"/>
    <property type="molecule type" value="Genomic_DNA"/>
</dbReference>
<dbReference type="Pfam" id="PF10531">
    <property type="entry name" value="SLBB"/>
    <property type="match status" value="3"/>
</dbReference>
<organism evidence="5 6">
    <name type="scientific">Cyclonatronum proteinivorum</name>
    <dbReference type="NCBI Taxonomy" id="1457365"/>
    <lineage>
        <taxon>Bacteria</taxon>
        <taxon>Pseudomonadati</taxon>
        <taxon>Balneolota</taxon>
        <taxon>Balneolia</taxon>
        <taxon>Balneolales</taxon>
        <taxon>Cyclonatronaceae</taxon>
        <taxon>Cyclonatronum</taxon>
    </lineage>
</organism>
<dbReference type="Proteomes" id="UP000254808">
    <property type="component" value="Chromosome"/>
</dbReference>
<reference evidence="5 6" key="1">
    <citation type="submission" date="2018-03" db="EMBL/GenBank/DDBJ databases">
        <title>Phenotypic and genomic properties of Cyclonatronum proteinivorum gen. nov., sp. nov., a haloalkaliphilic bacteroidete from soda lakes possessing Na+-translocating rhodopsin.</title>
        <authorList>
            <person name="Toshchakov S.V."/>
            <person name="Korzhenkov A."/>
            <person name="Samarov N.I."/>
            <person name="Kublanov I.V."/>
            <person name="Muntyan M.S."/>
            <person name="Sorokin D.Y."/>
        </authorList>
    </citation>
    <scope>NUCLEOTIDE SEQUENCE [LARGE SCALE GENOMIC DNA]</scope>
    <source>
        <strain evidence="5 6">Omega</strain>
    </source>
</reference>
<proteinExistence type="predicted"/>
<evidence type="ECO:0000313" key="6">
    <source>
        <dbReference type="Proteomes" id="UP000254808"/>
    </source>
</evidence>
<evidence type="ECO:0000259" key="4">
    <source>
        <dbReference type="Pfam" id="PF10531"/>
    </source>
</evidence>
<dbReference type="InterPro" id="IPR003715">
    <property type="entry name" value="Poly_export_N"/>
</dbReference>
<evidence type="ECO:0000256" key="2">
    <source>
        <dbReference type="SAM" id="Phobius"/>
    </source>
</evidence>
<dbReference type="PANTHER" id="PTHR33619">
    <property type="entry name" value="POLYSACCHARIDE EXPORT PROTEIN GFCE-RELATED"/>
    <property type="match status" value="1"/>
</dbReference>
<feature type="domain" description="Soluble ligand binding" evidence="4">
    <location>
        <begin position="294"/>
        <end position="343"/>
    </location>
</feature>
<keyword evidence="2" id="KW-0472">Membrane</keyword>
<feature type="domain" description="Soluble ligand binding" evidence="4">
    <location>
        <begin position="497"/>
        <end position="541"/>
    </location>
</feature>
<dbReference type="InterPro" id="IPR019554">
    <property type="entry name" value="Soluble_ligand-bd"/>
</dbReference>
<dbReference type="PANTHER" id="PTHR33619:SF3">
    <property type="entry name" value="POLYSACCHARIDE EXPORT PROTEIN GFCE-RELATED"/>
    <property type="match status" value="1"/>
</dbReference>
<dbReference type="Gene3D" id="3.10.560.10">
    <property type="entry name" value="Outer membrane lipoprotein wza domain like"/>
    <property type="match status" value="4"/>
</dbReference>
<gene>
    <name evidence="5" type="ORF">CYPRO_0071</name>
</gene>
<evidence type="ECO:0000256" key="1">
    <source>
        <dbReference type="ARBA" id="ARBA00022729"/>
    </source>
</evidence>
<dbReference type="GO" id="GO:0015159">
    <property type="term" value="F:polysaccharide transmembrane transporter activity"/>
    <property type="evidence" value="ECO:0007669"/>
    <property type="project" value="InterPro"/>
</dbReference>
<keyword evidence="1" id="KW-0732">Signal</keyword>
<keyword evidence="2" id="KW-0812">Transmembrane</keyword>
<protein>
    <submittedName>
        <fullName evidence="5">Protein involved in polysaccharide export, contains SLBB domain of the beta-grasp fold</fullName>
    </submittedName>
</protein>